<organism evidence="13 14">
    <name type="scientific">Ciona intestinalis</name>
    <name type="common">Transparent sea squirt</name>
    <name type="synonym">Ascidia intestinalis</name>
    <dbReference type="NCBI Taxonomy" id="7719"/>
    <lineage>
        <taxon>Eukaryota</taxon>
        <taxon>Metazoa</taxon>
        <taxon>Chordata</taxon>
        <taxon>Tunicata</taxon>
        <taxon>Ascidiacea</taxon>
        <taxon>Phlebobranchia</taxon>
        <taxon>Cionidae</taxon>
        <taxon>Ciona</taxon>
    </lineage>
</organism>
<evidence type="ECO:0000256" key="8">
    <source>
        <dbReference type="ARBA" id="ARBA00023065"/>
    </source>
</evidence>
<dbReference type="SUPFAM" id="SSF103473">
    <property type="entry name" value="MFS general substrate transporter"/>
    <property type="match status" value="1"/>
</dbReference>
<feature type="transmembrane region" description="Helical" evidence="12">
    <location>
        <begin position="269"/>
        <end position="289"/>
    </location>
</feature>
<feature type="transmembrane region" description="Helical" evidence="12">
    <location>
        <begin position="331"/>
        <end position="353"/>
    </location>
</feature>
<evidence type="ECO:0000256" key="4">
    <source>
        <dbReference type="ARBA" id="ARBA00022448"/>
    </source>
</evidence>
<feature type="transmembrane region" description="Helical" evidence="12">
    <location>
        <begin position="359"/>
        <end position="381"/>
    </location>
</feature>
<proteinExistence type="predicted"/>
<evidence type="ECO:0000256" key="11">
    <source>
        <dbReference type="ARBA" id="ARBA00032555"/>
    </source>
</evidence>
<dbReference type="GeneTree" id="ENSGT00390000012629"/>
<feature type="transmembrane region" description="Helical" evidence="12">
    <location>
        <begin position="179"/>
        <end position="197"/>
    </location>
</feature>
<evidence type="ECO:0000256" key="5">
    <source>
        <dbReference type="ARBA" id="ARBA00022475"/>
    </source>
</evidence>
<dbReference type="EMBL" id="EAAA01001965">
    <property type="status" value="NOT_ANNOTATED_CDS"/>
    <property type="molecule type" value="Genomic_DNA"/>
</dbReference>
<evidence type="ECO:0000256" key="3">
    <source>
        <dbReference type="ARBA" id="ARBA00021242"/>
    </source>
</evidence>
<keyword evidence="6 12" id="KW-0812">Transmembrane</keyword>
<dbReference type="Proteomes" id="UP000008144">
    <property type="component" value="Chromosome 4"/>
</dbReference>
<keyword evidence="8" id="KW-0406">Ion transport</keyword>
<dbReference type="GO" id="GO:0015098">
    <property type="term" value="F:molybdate ion transmembrane transporter activity"/>
    <property type="evidence" value="ECO:0007669"/>
    <property type="project" value="InterPro"/>
</dbReference>
<sequence length="463" mass="51400">MLFQLVFFTFIVIGLIALLLEGISRYTAKKTNTNPQFLAFQRIYLLVYVPIIFGDWLNAPYLYKLYSSYGFIEDQIAIIYVCGFASSLFFGASSGFIVQSYGKRKVFVIATLLYAVSCLIKLSSQYSVLIIGRIISGASTSILFCAQEAWYIHEHITVHEFPPEWINYTMLKASKTNSVLAVFAGVLSYCMCELYGLGPVAPSILSVPVLLVAGVFAGMKWKENVESPGKLKKVVIRSNSTTSSTRSEKKKFLKTCCQGLRTIVENSELIEVGFVQALFESVLCLFVFLWTPVLDHHNPPLGIVFASFMAATLVGGAIYRSIRSVWTKLQPAYSLVATMAVTCATVLGCVISTEPSREFPVISFIAFLFFEMASGVYFPVMIDLKRAIELDKLDVAVTTWFRVPLNLIACSGLIFLHSSSNATGTRKLFACCFVTIIIALFISMKLVNSIKTRKSHPVVQTDD</sequence>
<evidence type="ECO:0000256" key="9">
    <source>
        <dbReference type="ARBA" id="ARBA00023136"/>
    </source>
</evidence>
<reference evidence="13" key="3">
    <citation type="submission" date="2025-08" db="UniProtKB">
        <authorList>
            <consortium name="Ensembl"/>
        </authorList>
    </citation>
    <scope>IDENTIFICATION</scope>
</reference>
<evidence type="ECO:0000256" key="2">
    <source>
        <dbReference type="ARBA" id="ARBA00004651"/>
    </source>
</evidence>
<dbReference type="AlphaFoldDB" id="H2XZI2"/>
<evidence type="ECO:0000256" key="10">
    <source>
        <dbReference type="ARBA" id="ARBA00030646"/>
    </source>
</evidence>
<dbReference type="OMA" id="VFMWVPT"/>
<keyword evidence="5" id="KW-1003">Cell membrane</keyword>
<feature type="transmembrane region" description="Helical" evidence="12">
    <location>
        <begin position="393"/>
        <end position="415"/>
    </location>
</feature>
<accession>H2XZI2</accession>
<feature type="transmembrane region" description="Helical" evidence="12">
    <location>
        <begin position="75"/>
        <end position="98"/>
    </location>
</feature>
<name>H2XZI2_CIOIN</name>
<evidence type="ECO:0000256" key="6">
    <source>
        <dbReference type="ARBA" id="ARBA00022692"/>
    </source>
</evidence>
<dbReference type="GO" id="GO:0005886">
    <property type="term" value="C:plasma membrane"/>
    <property type="evidence" value="ECO:0007669"/>
    <property type="project" value="UniProtKB-SubCell"/>
</dbReference>
<feature type="transmembrane region" description="Helical" evidence="12">
    <location>
        <begin position="6"/>
        <end position="23"/>
    </location>
</feature>
<keyword evidence="4" id="KW-0813">Transport</keyword>
<dbReference type="Gene3D" id="1.20.1250.20">
    <property type="entry name" value="MFS general substrate transporter like domains"/>
    <property type="match status" value="1"/>
</dbReference>
<comment type="subcellular location">
    <subcellularLocation>
        <location evidence="2">Cell membrane</location>
        <topology evidence="2">Multi-pass membrane protein</topology>
    </subcellularLocation>
</comment>
<keyword evidence="9 12" id="KW-0472">Membrane</keyword>
<protein>
    <recommendedName>
        <fullName evidence="3">Molybdate-anion transporter</fullName>
    </recommendedName>
    <alternativeName>
        <fullName evidence="10">Major facilitator superfamily domain-containing protein 5</fullName>
    </alternativeName>
    <alternativeName>
        <fullName evidence="11">Molybdate transporter 2 homolog</fullName>
    </alternativeName>
</protein>
<keyword evidence="14" id="KW-1185">Reference proteome</keyword>
<dbReference type="InParanoid" id="H2XZI2"/>
<dbReference type="PANTHER" id="PTHR23516">
    <property type="entry name" value="SAM (S-ADENOSYL METHIONINE) TRANSPORTER"/>
    <property type="match status" value="1"/>
</dbReference>
<dbReference type="STRING" id="7719.ENSCINP00000035066"/>
<feature type="transmembrane region" description="Helical" evidence="12">
    <location>
        <begin position="427"/>
        <end position="447"/>
    </location>
</feature>
<evidence type="ECO:0000256" key="7">
    <source>
        <dbReference type="ARBA" id="ARBA00022989"/>
    </source>
</evidence>
<dbReference type="HOGENOM" id="CLU_034007_2_0_1"/>
<evidence type="ECO:0000256" key="12">
    <source>
        <dbReference type="SAM" id="Phobius"/>
    </source>
</evidence>
<evidence type="ECO:0000313" key="14">
    <source>
        <dbReference type="Proteomes" id="UP000008144"/>
    </source>
</evidence>
<dbReference type="InterPro" id="IPR008509">
    <property type="entry name" value="MOT2/MFSD5"/>
</dbReference>
<keyword evidence="7 12" id="KW-1133">Transmembrane helix</keyword>
<dbReference type="PANTHER" id="PTHR23516:SF1">
    <property type="entry name" value="MOLYBDATE-ANION TRANSPORTER"/>
    <property type="match status" value="1"/>
</dbReference>
<dbReference type="Ensembl" id="ENSCINT00000034859.1">
    <property type="protein sequence ID" value="ENSCINP00000035066.1"/>
    <property type="gene ID" value="ENSCING00000020374.1"/>
</dbReference>
<evidence type="ECO:0000313" key="13">
    <source>
        <dbReference type="Ensembl" id="ENSCINP00000035066.1"/>
    </source>
</evidence>
<reference evidence="13" key="4">
    <citation type="submission" date="2025-09" db="UniProtKB">
        <authorList>
            <consortium name="Ensembl"/>
        </authorList>
    </citation>
    <scope>IDENTIFICATION</scope>
</reference>
<reference evidence="13" key="2">
    <citation type="journal article" date="2008" name="Genome Biol.">
        <title>Improved genome assembly and evidence-based global gene model set for the chordate Ciona intestinalis: new insight into intron and operon populations.</title>
        <authorList>
            <person name="Satou Y."/>
            <person name="Mineta K."/>
            <person name="Ogasawara M."/>
            <person name="Sasakura Y."/>
            <person name="Shoguchi E."/>
            <person name="Ueno K."/>
            <person name="Yamada L."/>
            <person name="Matsumoto J."/>
            <person name="Wasserscheid J."/>
            <person name="Dewar K."/>
            <person name="Wiley G.B."/>
            <person name="Macmil S.L."/>
            <person name="Roe B.A."/>
            <person name="Zeller R.W."/>
            <person name="Hastings K.E."/>
            <person name="Lemaire P."/>
            <person name="Lindquist E."/>
            <person name="Endo T."/>
            <person name="Hotta K."/>
            <person name="Inaba K."/>
        </authorList>
    </citation>
    <scope>NUCLEOTIDE SEQUENCE [LARGE SCALE GENOMIC DNA]</scope>
    <source>
        <strain evidence="13">wild type</strain>
    </source>
</reference>
<dbReference type="Pfam" id="PF05631">
    <property type="entry name" value="MFS_5"/>
    <property type="match status" value="1"/>
</dbReference>
<dbReference type="GO" id="GO:0006811">
    <property type="term" value="P:monoatomic ion transport"/>
    <property type="evidence" value="ECO:0007669"/>
    <property type="project" value="UniProtKB-KW"/>
</dbReference>
<evidence type="ECO:0000256" key="1">
    <source>
        <dbReference type="ARBA" id="ARBA00003019"/>
    </source>
</evidence>
<comment type="function">
    <text evidence="1">Mediates high-affinity intracellular uptake of the rare oligo-element molybdenum.</text>
</comment>
<dbReference type="InterPro" id="IPR036259">
    <property type="entry name" value="MFS_trans_sf"/>
</dbReference>
<reference evidence="14" key="1">
    <citation type="journal article" date="2002" name="Science">
        <title>The draft genome of Ciona intestinalis: insights into chordate and vertebrate origins.</title>
        <authorList>
            <person name="Dehal P."/>
            <person name="Satou Y."/>
            <person name="Campbell R.K."/>
            <person name="Chapman J."/>
            <person name="Degnan B."/>
            <person name="De Tomaso A."/>
            <person name="Davidson B."/>
            <person name="Di Gregorio A."/>
            <person name="Gelpke M."/>
            <person name="Goodstein D.M."/>
            <person name="Harafuji N."/>
            <person name="Hastings K.E."/>
            <person name="Ho I."/>
            <person name="Hotta K."/>
            <person name="Huang W."/>
            <person name="Kawashima T."/>
            <person name="Lemaire P."/>
            <person name="Martinez D."/>
            <person name="Meinertzhagen I.A."/>
            <person name="Necula S."/>
            <person name="Nonaka M."/>
            <person name="Putnam N."/>
            <person name="Rash S."/>
            <person name="Saiga H."/>
            <person name="Satake M."/>
            <person name="Terry A."/>
            <person name="Yamada L."/>
            <person name="Wang H.G."/>
            <person name="Awazu S."/>
            <person name="Azumi K."/>
            <person name="Boore J."/>
            <person name="Branno M."/>
            <person name="Chin-Bow S."/>
            <person name="DeSantis R."/>
            <person name="Doyle S."/>
            <person name="Francino P."/>
            <person name="Keys D.N."/>
            <person name="Haga S."/>
            <person name="Hayashi H."/>
            <person name="Hino K."/>
            <person name="Imai K.S."/>
            <person name="Inaba K."/>
            <person name="Kano S."/>
            <person name="Kobayashi K."/>
            <person name="Kobayashi M."/>
            <person name="Lee B.I."/>
            <person name="Makabe K.W."/>
            <person name="Manohar C."/>
            <person name="Matassi G."/>
            <person name="Medina M."/>
            <person name="Mochizuki Y."/>
            <person name="Mount S."/>
            <person name="Morishita T."/>
            <person name="Miura S."/>
            <person name="Nakayama A."/>
            <person name="Nishizaka S."/>
            <person name="Nomoto H."/>
            <person name="Ohta F."/>
            <person name="Oishi K."/>
            <person name="Rigoutsos I."/>
            <person name="Sano M."/>
            <person name="Sasaki A."/>
            <person name="Sasakura Y."/>
            <person name="Shoguchi E."/>
            <person name="Shin-i T."/>
            <person name="Spagnuolo A."/>
            <person name="Stainier D."/>
            <person name="Suzuki M.M."/>
            <person name="Tassy O."/>
            <person name="Takatori N."/>
            <person name="Tokuoka M."/>
            <person name="Yagi K."/>
            <person name="Yoshizaki F."/>
            <person name="Wada S."/>
            <person name="Zhang C."/>
            <person name="Hyatt P.D."/>
            <person name="Larimer F."/>
            <person name="Detter C."/>
            <person name="Doggett N."/>
            <person name="Glavina T."/>
            <person name="Hawkins T."/>
            <person name="Richardson P."/>
            <person name="Lucas S."/>
            <person name="Kohara Y."/>
            <person name="Levine M."/>
            <person name="Satoh N."/>
            <person name="Rokhsar D.S."/>
        </authorList>
    </citation>
    <scope>NUCLEOTIDE SEQUENCE [LARGE SCALE GENOMIC DNA]</scope>
</reference>
<feature type="transmembrane region" description="Helical" evidence="12">
    <location>
        <begin position="301"/>
        <end position="319"/>
    </location>
</feature>
<feature type="transmembrane region" description="Helical" evidence="12">
    <location>
        <begin position="43"/>
        <end position="63"/>
    </location>
</feature>